<dbReference type="AlphaFoldDB" id="A0A0F9RLI7"/>
<accession>A0A0F9RLI7</accession>
<organism evidence="1">
    <name type="scientific">marine sediment metagenome</name>
    <dbReference type="NCBI Taxonomy" id="412755"/>
    <lineage>
        <taxon>unclassified sequences</taxon>
        <taxon>metagenomes</taxon>
        <taxon>ecological metagenomes</taxon>
    </lineage>
</organism>
<evidence type="ECO:0000313" key="1">
    <source>
        <dbReference type="EMBL" id="KKN50652.1"/>
    </source>
</evidence>
<proteinExistence type="predicted"/>
<name>A0A0F9RLI7_9ZZZZ</name>
<gene>
    <name evidence="1" type="ORF">LCGC14_0630790</name>
</gene>
<reference evidence="1" key="1">
    <citation type="journal article" date="2015" name="Nature">
        <title>Complex archaea that bridge the gap between prokaryotes and eukaryotes.</title>
        <authorList>
            <person name="Spang A."/>
            <person name="Saw J.H."/>
            <person name="Jorgensen S.L."/>
            <person name="Zaremba-Niedzwiedzka K."/>
            <person name="Martijn J."/>
            <person name="Lind A.E."/>
            <person name="van Eijk R."/>
            <person name="Schleper C."/>
            <person name="Guy L."/>
            <person name="Ettema T.J."/>
        </authorList>
    </citation>
    <scope>NUCLEOTIDE SEQUENCE</scope>
</reference>
<dbReference type="EMBL" id="LAZR01001102">
    <property type="protein sequence ID" value="KKN50652.1"/>
    <property type="molecule type" value="Genomic_DNA"/>
</dbReference>
<protein>
    <submittedName>
        <fullName evidence="1">Uncharacterized protein</fullName>
    </submittedName>
</protein>
<sequence length="78" mass="8482">MAIENQKFILECSIPGPRCLEKGMGRVTIAHPEGVDVVSIGFSDNLVIDRGVLLSPEGVRDLRDMLNAYIEAQKALNG</sequence>
<comment type="caution">
    <text evidence="1">The sequence shown here is derived from an EMBL/GenBank/DDBJ whole genome shotgun (WGS) entry which is preliminary data.</text>
</comment>